<dbReference type="Gene3D" id="3.90.1150.10">
    <property type="entry name" value="Aspartate Aminotransferase, domain 1"/>
    <property type="match status" value="1"/>
</dbReference>
<evidence type="ECO:0000313" key="4">
    <source>
        <dbReference type="EMBL" id="KAH7018353.1"/>
    </source>
</evidence>
<comment type="caution">
    <text evidence="4">The sequence shown here is derived from an EMBL/GenBank/DDBJ whole genome shotgun (WGS) entry which is preliminary data.</text>
</comment>
<dbReference type="OrthoDB" id="7042322at2759"/>
<dbReference type="InterPro" id="IPR015424">
    <property type="entry name" value="PyrdxlP-dep_Trfase"/>
</dbReference>
<organism evidence="4 5">
    <name type="scientific">Microdochium trichocladiopsis</name>
    <dbReference type="NCBI Taxonomy" id="1682393"/>
    <lineage>
        <taxon>Eukaryota</taxon>
        <taxon>Fungi</taxon>
        <taxon>Dikarya</taxon>
        <taxon>Ascomycota</taxon>
        <taxon>Pezizomycotina</taxon>
        <taxon>Sordariomycetes</taxon>
        <taxon>Xylariomycetidae</taxon>
        <taxon>Xylariales</taxon>
        <taxon>Microdochiaceae</taxon>
        <taxon>Microdochium</taxon>
    </lineage>
</organism>
<feature type="domain" description="Aminotransferase class I/classII large" evidence="3">
    <location>
        <begin position="65"/>
        <end position="414"/>
    </location>
</feature>
<dbReference type="InterPro" id="IPR004839">
    <property type="entry name" value="Aminotransferase_I/II_large"/>
</dbReference>
<dbReference type="GO" id="GO:0016740">
    <property type="term" value="F:transferase activity"/>
    <property type="evidence" value="ECO:0007669"/>
    <property type="project" value="UniProtKB-KW"/>
</dbReference>
<sequence length="433" mass="47428">MSPVNPSSKVPAFAVEQWMDKYETTPNVLNLAETCAASITIEDLVRLNSQKQLAAPPIDYSVPMTYGAIRGSSGLRDHIADLYNSSPRSLHGKFQTLTQKDVIVTTGAISANYLVFYSLVEAGDHVISVYPTYQQLYTVPASLGADVSLWKLDAKRGFVPDVSELEKLIRPNTKMIVINNPNNPTGATIVEEIILSIIAIAKAHGIILFSDEVYAPLFHGLASPADFPRSAVTLASSSDDPQVNYDNIVTTGSMSKAWALAGIRVGWVATRNPTIRGAIASARDYTTISVSQIDDQLARYALSKDVRPQLAQRNIELAKTNLDILAAFVEGPVGREVCDWVKPNAGTTAFIRFFARSGEVQDDGKRIERRPVDDVAFCRDLLDKTKVMFVPGSLCFGEGKDFRGYVRIGYVCHTDVLRGGVAALEDYVRLHLR</sequence>
<dbReference type="Pfam" id="PF00155">
    <property type="entry name" value="Aminotran_1_2"/>
    <property type="match status" value="1"/>
</dbReference>
<keyword evidence="4" id="KW-0808">Transferase</keyword>
<evidence type="ECO:0000256" key="1">
    <source>
        <dbReference type="ARBA" id="ARBA00007441"/>
    </source>
</evidence>
<dbReference type="RefSeq" id="XP_046006620.1">
    <property type="nucleotide sequence ID" value="XM_046150780.1"/>
</dbReference>
<gene>
    <name evidence="4" type="ORF">B0I36DRAFT_253794</name>
</gene>
<accession>A0A9P8XUI9</accession>
<dbReference type="Gene3D" id="3.40.640.10">
    <property type="entry name" value="Type I PLP-dependent aspartate aminotransferase-like (Major domain)"/>
    <property type="match status" value="1"/>
</dbReference>
<dbReference type="EMBL" id="JAGTJQ010000011">
    <property type="protein sequence ID" value="KAH7018353.1"/>
    <property type="molecule type" value="Genomic_DNA"/>
</dbReference>
<evidence type="ECO:0000313" key="5">
    <source>
        <dbReference type="Proteomes" id="UP000756346"/>
    </source>
</evidence>
<dbReference type="InterPro" id="IPR004838">
    <property type="entry name" value="NHTrfase_class1_PyrdxlP-BS"/>
</dbReference>
<dbReference type="CDD" id="cd00609">
    <property type="entry name" value="AAT_like"/>
    <property type="match status" value="1"/>
</dbReference>
<protein>
    <submittedName>
        <fullName evidence="4">Pyridoxal phosphate-dependent transferase</fullName>
    </submittedName>
</protein>
<dbReference type="PROSITE" id="PS00105">
    <property type="entry name" value="AA_TRANSFER_CLASS_1"/>
    <property type="match status" value="1"/>
</dbReference>
<reference evidence="4" key="1">
    <citation type="journal article" date="2021" name="Nat. Commun.">
        <title>Genetic determinants of endophytism in the Arabidopsis root mycobiome.</title>
        <authorList>
            <person name="Mesny F."/>
            <person name="Miyauchi S."/>
            <person name="Thiergart T."/>
            <person name="Pickel B."/>
            <person name="Atanasova L."/>
            <person name="Karlsson M."/>
            <person name="Huettel B."/>
            <person name="Barry K.W."/>
            <person name="Haridas S."/>
            <person name="Chen C."/>
            <person name="Bauer D."/>
            <person name="Andreopoulos W."/>
            <person name="Pangilinan J."/>
            <person name="LaButti K."/>
            <person name="Riley R."/>
            <person name="Lipzen A."/>
            <person name="Clum A."/>
            <person name="Drula E."/>
            <person name="Henrissat B."/>
            <person name="Kohler A."/>
            <person name="Grigoriev I.V."/>
            <person name="Martin F.M."/>
            <person name="Hacquard S."/>
        </authorList>
    </citation>
    <scope>NUCLEOTIDE SEQUENCE</scope>
    <source>
        <strain evidence="4">MPI-CAGE-CH-0230</strain>
    </source>
</reference>
<keyword evidence="5" id="KW-1185">Reference proteome</keyword>
<keyword evidence="2" id="KW-0663">Pyridoxal phosphate</keyword>
<dbReference type="InterPro" id="IPR015422">
    <property type="entry name" value="PyrdxlP-dep_Trfase_small"/>
</dbReference>
<dbReference type="GO" id="GO:0030170">
    <property type="term" value="F:pyridoxal phosphate binding"/>
    <property type="evidence" value="ECO:0007669"/>
    <property type="project" value="InterPro"/>
</dbReference>
<dbReference type="Proteomes" id="UP000756346">
    <property type="component" value="Unassembled WGS sequence"/>
</dbReference>
<dbReference type="PANTHER" id="PTHR43510:SF1">
    <property type="entry name" value="AMINOTRANSFERASE FUNCTION, HYPOTHETICAL (EUROFUNG)"/>
    <property type="match status" value="1"/>
</dbReference>
<dbReference type="InterPro" id="IPR015421">
    <property type="entry name" value="PyrdxlP-dep_Trfase_major"/>
</dbReference>
<dbReference type="AlphaFoldDB" id="A0A9P8XUI9"/>
<dbReference type="GeneID" id="70180326"/>
<evidence type="ECO:0000256" key="2">
    <source>
        <dbReference type="ARBA" id="ARBA00022898"/>
    </source>
</evidence>
<evidence type="ECO:0000259" key="3">
    <source>
        <dbReference type="Pfam" id="PF00155"/>
    </source>
</evidence>
<name>A0A9P8XUI9_9PEZI</name>
<dbReference type="PANTHER" id="PTHR43510">
    <property type="entry name" value="AMINOTRANSFERASE FUNCTION, HYPOTHETICAL (EUROFUNG)"/>
    <property type="match status" value="1"/>
</dbReference>
<comment type="similarity">
    <text evidence="1">Belongs to the class-I pyridoxal-phosphate-dependent aminotransferase family.</text>
</comment>
<dbReference type="SUPFAM" id="SSF53383">
    <property type="entry name" value="PLP-dependent transferases"/>
    <property type="match status" value="1"/>
</dbReference>
<proteinExistence type="inferred from homology"/>